<proteinExistence type="predicted"/>
<feature type="transmembrane region" description="Helical" evidence="1">
    <location>
        <begin position="71"/>
        <end position="92"/>
    </location>
</feature>
<keyword evidence="1" id="KW-1133">Transmembrane helix</keyword>
<evidence type="ECO:0008006" key="4">
    <source>
        <dbReference type="Google" id="ProtNLM"/>
    </source>
</evidence>
<keyword evidence="3" id="KW-1185">Reference proteome</keyword>
<dbReference type="OrthoDB" id="304651at2759"/>
<reference evidence="2" key="1">
    <citation type="submission" date="2021-01" db="EMBL/GenBank/DDBJ databases">
        <authorList>
            <consortium name="Genoscope - CEA"/>
            <person name="William W."/>
        </authorList>
    </citation>
    <scope>NUCLEOTIDE SEQUENCE</scope>
</reference>
<comment type="caution">
    <text evidence="2">The sequence shown here is derived from an EMBL/GenBank/DDBJ whole genome shotgun (WGS) entry which is preliminary data.</text>
</comment>
<name>A0A8S1YBN0_PAROT</name>
<protein>
    <recommendedName>
        <fullName evidence="4">Transmembrane protein</fullName>
    </recommendedName>
</protein>
<evidence type="ECO:0000313" key="2">
    <source>
        <dbReference type="EMBL" id="CAD8211021.1"/>
    </source>
</evidence>
<sequence length="240" mass="28405">MFYSLNAYIDETESQCIVFDMKYMLDFGFFKKSQILFNFFRIIITDIFRYSQLTFQVPYMIFRKGVMQWKLFQILAMILFFNMPIIANQYCLRRQVKIKSIIRGNYKNVLHIQNGALISSKSSNKFYGGNNGICLKDAAYITSIYQWCQQGYSIVLVFLQKYELNTLKIWFWDGDNRIYRIKIYTQLESQETQIYDGFTKSVFTISFPDQVVSGVRILNVAGNTYNTHLHLIKIEASYKL</sequence>
<dbReference type="Proteomes" id="UP000683925">
    <property type="component" value="Unassembled WGS sequence"/>
</dbReference>
<dbReference type="AlphaFoldDB" id="A0A8S1YBN0"/>
<keyword evidence="1" id="KW-0472">Membrane</keyword>
<organism evidence="2 3">
    <name type="scientific">Paramecium octaurelia</name>
    <dbReference type="NCBI Taxonomy" id="43137"/>
    <lineage>
        <taxon>Eukaryota</taxon>
        <taxon>Sar</taxon>
        <taxon>Alveolata</taxon>
        <taxon>Ciliophora</taxon>
        <taxon>Intramacronucleata</taxon>
        <taxon>Oligohymenophorea</taxon>
        <taxon>Peniculida</taxon>
        <taxon>Parameciidae</taxon>
        <taxon>Paramecium</taxon>
    </lineage>
</organism>
<accession>A0A8S1YBN0</accession>
<dbReference type="EMBL" id="CAJJDP010000154">
    <property type="protein sequence ID" value="CAD8211021.1"/>
    <property type="molecule type" value="Genomic_DNA"/>
</dbReference>
<gene>
    <name evidence="2" type="ORF">POCTA_138.1.T1520153</name>
</gene>
<evidence type="ECO:0000313" key="3">
    <source>
        <dbReference type="Proteomes" id="UP000683925"/>
    </source>
</evidence>
<dbReference type="OMA" id="GNTYNTH"/>
<keyword evidence="1" id="KW-0812">Transmembrane</keyword>
<evidence type="ECO:0000256" key="1">
    <source>
        <dbReference type="SAM" id="Phobius"/>
    </source>
</evidence>